<feature type="compositionally biased region" description="Basic and acidic residues" evidence="12">
    <location>
        <begin position="612"/>
        <end position="625"/>
    </location>
</feature>
<feature type="compositionally biased region" description="Low complexity" evidence="12">
    <location>
        <begin position="1106"/>
        <end position="1122"/>
    </location>
</feature>
<feature type="region of interest" description="Disordered" evidence="12">
    <location>
        <begin position="1213"/>
        <end position="1274"/>
    </location>
</feature>
<evidence type="ECO:0000313" key="16">
    <source>
        <dbReference type="EMBL" id="KAF4675234.1"/>
    </source>
</evidence>
<dbReference type="InterPro" id="IPR047871">
    <property type="entry name" value="K_chnl_Slo-like"/>
</dbReference>
<feature type="compositionally biased region" description="Low complexity" evidence="12">
    <location>
        <begin position="592"/>
        <end position="604"/>
    </location>
</feature>
<dbReference type="GO" id="GO:0016020">
    <property type="term" value="C:membrane"/>
    <property type="evidence" value="ECO:0007669"/>
    <property type="project" value="UniProtKB-SubCell"/>
</dbReference>
<feature type="transmembrane region" description="Helical" evidence="13">
    <location>
        <begin position="132"/>
        <end position="151"/>
    </location>
</feature>
<feature type="transmembrane region" description="Helical" evidence="13">
    <location>
        <begin position="180"/>
        <end position="199"/>
    </location>
</feature>
<protein>
    <submittedName>
        <fullName evidence="16">Calcium-activated potassium channel subunit alpha-1</fullName>
    </submittedName>
</protein>
<evidence type="ECO:0000313" key="17">
    <source>
        <dbReference type="Proteomes" id="UP000591131"/>
    </source>
</evidence>
<evidence type="ECO:0000256" key="1">
    <source>
        <dbReference type="ARBA" id="ARBA00004141"/>
    </source>
</evidence>
<keyword evidence="3" id="KW-0633">Potassium transport</keyword>
<dbReference type="InterPro" id="IPR013099">
    <property type="entry name" value="K_chnl_dom"/>
</dbReference>
<reference evidence="16 17" key="1">
    <citation type="submission" date="2020-04" db="EMBL/GenBank/DDBJ databases">
        <title>Perkinsus chesapeaki whole genome sequence.</title>
        <authorList>
            <person name="Bogema D.R."/>
        </authorList>
    </citation>
    <scope>NUCLEOTIDE SEQUENCE [LARGE SCALE GENOMIC DNA]</scope>
    <source>
        <strain evidence="16">ATCC PRA-425</strain>
    </source>
</reference>
<keyword evidence="2" id="KW-0813">Transport</keyword>
<feature type="transmembrane region" description="Helical" evidence="13">
    <location>
        <begin position="211"/>
        <end position="233"/>
    </location>
</feature>
<keyword evidence="17" id="KW-1185">Reference proteome</keyword>
<evidence type="ECO:0000259" key="15">
    <source>
        <dbReference type="Pfam" id="PF07885"/>
    </source>
</evidence>
<accession>A0A7J6MUP9</accession>
<keyword evidence="6" id="KW-0630">Potassium</keyword>
<organism evidence="16 17">
    <name type="scientific">Perkinsus chesapeaki</name>
    <name type="common">Clam parasite</name>
    <name type="synonym">Perkinsus andrewsi</name>
    <dbReference type="NCBI Taxonomy" id="330153"/>
    <lineage>
        <taxon>Eukaryota</taxon>
        <taxon>Sar</taxon>
        <taxon>Alveolata</taxon>
        <taxon>Perkinsozoa</taxon>
        <taxon>Perkinsea</taxon>
        <taxon>Perkinsida</taxon>
        <taxon>Perkinsidae</taxon>
        <taxon>Perkinsus</taxon>
    </lineage>
</organism>
<keyword evidence="10 16" id="KW-0407">Ion channel</keyword>
<keyword evidence="8" id="KW-0406">Ion transport</keyword>
<evidence type="ECO:0000256" key="13">
    <source>
        <dbReference type="SAM" id="Phobius"/>
    </source>
</evidence>
<proteinExistence type="predicted"/>
<feature type="region of interest" description="Disordered" evidence="12">
    <location>
        <begin position="1098"/>
        <end position="1130"/>
    </location>
</feature>
<evidence type="ECO:0000256" key="5">
    <source>
        <dbReference type="ARBA" id="ARBA00022826"/>
    </source>
</evidence>
<evidence type="ECO:0000256" key="7">
    <source>
        <dbReference type="ARBA" id="ARBA00022989"/>
    </source>
</evidence>
<comment type="subcellular location">
    <subcellularLocation>
        <location evidence="1">Membrane</location>
        <topology evidence="1">Multi-pass membrane protein</topology>
    </subcellularLocation>
</comment>
<keyword evidence="5" id="KW-0631">Potassium channel</keyword>
<dbReference type="Pfam" id="PF07885">
    <property type="entry name" value="Ion_trans_2"/>
    <property type="match status" value="1"/>
</dbReference>
<feature type="coiled-coil region" evidence="11">
    <location>
        <begin position="1051"/>
        <end position="1085"/>
    </location>
</feature>
<dbReference type="Pfam" id="PF03493">
    <property type="entry name" value="BK_channel_a"/>
    <property type="match status" value="1"/>
</dbReference>
<dbReference type="OrthoDB" id="6128189at2759"/>
<feature type="domain" description="Potassium channel" evidence="15">
    <location>
        <begin position="166"/>
        <end position="232"/>
    </location>
</feature>
<evidence type="ECO:0000256" key="8">
    <source>
        <dbReference type="ARBA" id="ARBA00023065"/>
    </source>
</evidence>
<feature type="domain" description="Calcium-activated potassium channel BK alpha subunit" evidence="14">
    <location>
        <begin position="414"/>
        <end position="525"/>
    </location>
</feature>
<name>A0A7J6MUP9_PERCH</name>
<keyword evidence="4 13" id="KW-0812">Transmembrane</keyword>
<keyword evidence="9 13" id="KW-0472">Membrane</keyword>
<keyword evidence="7 13" id="KW-1133">Transmembrane helix</keyword>
<evidence type="ECO:0000256" key="3">
    <source>
        <dbReference type="ARBA" id="ARBA00022538"/>
    </source>
</evidence>
<evidence type="ECO:0000259" key="14">
    <source>
        <dbReference type="Pfam" id="PF03493"/>
    </source>
</evidence>
<sequence>MRQLFNFNGSVAVNWCILGLSSMQCLAFGLRWTTRRNDYAVTYIEFITNTLGIIDTGVKLALTWRHWSQYVRVLIWRLPVETLLMRSLVLQDNSWWSFSFAASARMTHAWRNFTMVSDYWQRKGQNSFKHEVLNVFVIGFCWLWLLANTILTVELLGDAGFLEESFSLPQQTSRNTQRKIWSLFQAFYFIIITITTVGLGDFKPESILGRLVVPFIILGGIAAFSLTTTKFLLLVKNQRIGLRHYRRYGSRLNVLVTGDPDLDSLVDFVLEFFHPEKFGVTYDMIILVPQRPMSSNGEYFFNKLRARVTSTEVGRSAIGQLWFHHGTIMNSHDVRLIIGTDAGGGGGMRKQHRPQCIWILPNAKTRHSEKEDAQNALRVLAARRAVEPYSSVRIIACALQSAELFLAAGLRPWDVLCIHEWRATLLGASCRVPCFGTFVSNLVFAVEEDKALVSAFNWEDSLIPSDDQENDNGDAQVNWRAAYEHSLGHELYGEPLGSTYRGWAFSDILHDIAAVSDYRVTLIGIVEISVIDERKEMSVYINPGSLYRVPLNPDVKIVGVFIASTTDAIIQSTGHPDLYGRRDMPDDDEYSDSSSATNPSSESSCDIDEAEREGRKMLEDRPPRCDFIDPERVGELWKEGVADGKREVARKILSSGALPIDDIQRLIIDPNTAKILKEQIREKMKAEEMRKDASPMLATRSSVTEATLQPPLKALTHPGPGCKRQRFVLLCCCGDLPGIDSLRFLATGCRMQVVVLCTQPAPRIQLLGSERTNSSGKGKVEYKIWYLRGDPLKAFHLRRAGYMRAKAIMVIGGHSKTEGDTRTSADVRQVFAVRLIEQLLNVDIAETSAGDPLAFLAARRPPVIGELSHEETHRLIPIRPDSATAPPPFIDAMAAPHDLEIYRCGRWAAGKVLLPSRVWTGVLVEAFRSESFMSVVENLLKHRSRPDGMAGVSMSHPMLLTNPPHELPLTKGDSLIVLRENHNHFAETKKDLKEVFARRPTSHKPSPVSTSIDLFQNATSPCEVPGISLDEEAARARKSFRFRRSTLAALVESAAEKGGDIEQEIELQEQEVKRQQEELAEAQRQRLRTFGSFGLASSCGRDSTDLRSSTNSRRTSIASSISTHRRHDEPEEAAVFVSKARRRRSSLAEDIMNTTDILKDYSAQRRLGESPPRGLLDSLARRSSFSPDGMLVLPQIENISRKGSILFDENYRRPSATTLKTPSPEDDAKSNVKHSGSSSLLPPSPEPQAIPKRRRISTSVIPVNPMDKFTRSTQ</sequence>
<evidence type="ECO:0000256" key="11">
    <source>
        <dbReference type="SAM" id="Coils"/>
    </source>
</evidence>
<dbReference type="PANTHER" id="PTHR10027:SF10">
    <property type="entry name" value="SLOWPOKE 2, ISOFORM D"/>
    <property type="match status" value="1"/>
</dbReference>
<evidence type="ECO:0000256" key="6">
    <source>
        <dbReference type="ARBA" id="ARBA00022958"/>
    </source>
</evidence>
<comment type="caution">
    <text evidence="16">The sequence shown here is derived from an EMBL/GenBank/DDBJ whole genome shotgun (WGS) entry which is preliminary data.</text>
</comment>
<dbReference type="AlphaFoldDB" id="A0A7J6MUP9"/>
<dbReference type="SUPFAM" id="SSF81324">
    <property type="entry name" value="Voltage-gated potassium channels"/>
    <property type="match status" value="1"/>
</dbReference>
<evidence type="ECO:0000256" key="12">
    <source>
        <dbReference type="SAM" id="MobiDB-lite"/>
    </source>
</evidence>
<dbReference type="Gene3D" id="1.10.287.70">
    <property type="match status" value="1"/>
</dbReference>
<evidence type="ECO:0000256" key="2">
    <source>
        <dbReference type="ARBA" id="ARBA00022448"/>
    </source>
</evidence>
<evidence type="ECO:0000256" key="9">
    <source>
        <dbReference type="ARBA" id="ARBA00023136"/>
    </source>
</evidence>
<evidence type="ECO:0000256" key="4">
    <source>
        <dbReference type="ARBA" id="ARBA00022692"/>
    </source>
</evidence>
<feature type="transmembrane region" description="Helical" evidence="13">
    <location>
        <begin position="12"/>
        <end position="30"/>
    </location>
</feature>
<dbReference type="GO" id="GO:0005267">
    <property type="term" value="F:potassium channel activity"/>
    <property type="evidence" value="ECO:0007669"/>
    <property type="project" value="UniProtKB-KW"/>
</dbReference>
<evidence type="ECO:0000256" key="10">
    <source>
        <dbReference type="ARBA" id="ARBA00023303"/>
    </source>
</evidence>
<dbReference type="InterPro" id="IPR003929">
    <property type="entry name" value="K_chnl_BK_asu"/>
</dbReference>
<feature type="region of interest" description="Disordered" evidence="12">
    <location>
        <begin position="573"/>
        <end position="625"/>
    </location>
</feature>
<dbReference type="EMBL" id="JAAPAO010000050">
    <property type="protein sequence ID" value="KAF4675234.1"/>
    <property type="molecule type" value="Genomic_DNA"/>
</dbReference>
<gene>
    <name evidence="16" type="primary">KCNMA1_3</name>
    <name evidence="16" type="ORF">FOL47_008073</name>
</gene>
<dbReference type="Proteomes" id="UP000591131">
    <property type="component" value="Unassembled WGS sequence"/>
</dbReference>
<keyword evidence="11" id="KW-0175">Coiled coil</keyword>
<dbReference type="PANTHER" id="PTHR10027">
    <property type="entry name" value="CALCIUM-ACTIVATED POTASSIUM CHANNEL ALPHA CHAIN"/>
    <property type="match status" value="1"/>
</dbReference>